<protein>
    <recommendedName>
        <fullName evidence="3">aspartyl aminopeptidase</fullName>
        <ecNumber evidence="3">3.4.11.21</ecNumber>
    </recommendedName>
</protein>
<evidence type="ECO:0000256" key="3">
    <source>
        <dbReference type="ARBA" id="ARBA00011965"/>
    </source>
</evidence>
<dbReference type="InterPro" id="IPR009057">
    <property type="entry name" value="Homeodomain-like_sf"/>
</dbReference>
<dbReference type="OrthoDB" id="9880441at2759"/>
<keyword evidence="5" id="KW-0482">Metalloprotease</keyword>
<dbReference type="GO" id="GO:0006508">
    <property type="term" value="P:proteolysis"/>
    <property type="evidence" value="ECO:0007669"/>
    <property type="project" value="UniProtKB-KW"/>
</dbReference>
<sequence length="152" mass="16569">MSDDVAHQKPGGAGTKPKVATPQVVAKIEQYKRDNPTIFAWEIRERLINEAKRDNHRPTFHGGVVVKVNVNQRYATTSTTHAVIKQIAAEANVPLQKMIVRNDSPCGSTVGPILAARLGLQTVDVGCPQLAMHSIREMADTSSISQATRLYA</sequence>
<evidence type="ECO:0000256" key="2">
    <source>
        <dbReference type="ARBA" id="ARBA00004123"/>
    </source>
</evidence>
<evidence type="ECO:0000256" key="1">
    <source>
        <dbReference type="ARBA" id="ARBA00001335"/>
    </source>
</evidence>
<dbReference type="EC" id="3.4.11.21" evidence="3"/>
<reference evidence="5 6" key="1">
    <citation type="submission" date="2013-12" db="EMBL/GenBank/DDBJ databases">
        <title>Draft genome of the parsitic nematode Ancylostoma duodenale.</title>
        <authorList>
            <person name="Mitreva M."/>
        </authorList>
    </citation>
    <scope>NUCLEOTIDE SEQUENCE [LARGE SCALE GENOMIC DNA]</scope>
    <source>
        <strain evidence="5 6">Zhejiang</strain>
    </source>
</reference>
<dbReference type="PROSITE" id="PS51057">
    <property type="entry name" value="PAIRED_2"/>
    <property type="match status" value="1"/>
</dbReference>
<dbReference type="GO" id="GO:0004177">
    <property type="term" value="F:aminopeptidase activity"/>
    <property type="evidence" value="ECO:0007669"/>
    <property type="project" value="UniProtKB-KW"/>
</dbReference>
<dbReference type="Gene3D" id="3.40.630.10">
    <property type="entry name" value="Zn peptidases"/>
    <property type="match status" value="1"/>
</dbReference>
<dbReference type="SUPFAM" id="SSF53187">
    <property type="entry name" value="Zn-dependent exopeptidases"/>
    <property type="match status" value="1"/>
</dbReference>
<evidence type="ECO:0000313" key="5">
    <source>
        <dbReference type="EMBL" id="KIH52193.1"/>
    </source>
</evidence>
<keyword evidence="5" id="KW-0645">Protease</keyword>
<keyword evidence="5" id="KW-0378">Hydrolase</keyword>
<dbReference type="InterPro" id="IPR001948">
    <property type="entry name" value="Peptidase_M18"/>
</dbReference>
<dbReference type="GO" id="GO:0008237">
    <property type="term" value="F:metallopeptidase activity"/>
    <property type="evidence" value="ECO:0007669"/>
    <property type="project" value="UniProtKB-KW"/>
</dbReference>
<dbReference type="GO" id="GO:0005634">
    <property type="term" value="C:nucleus"/>
    <property type="evidence" value="ECO:0007669"/>
    <property type="project" value="UniProtKB-SubCell"/>
</dbReference>
<feature type="domain" description="Paired" evidence="4">
    <location>
        <begin position="1"/>
        <end position="87"/>
    </location>
</feature>
<dbReference type="PANTHER" id="PTHR28570:SF3">
    <property type="entry name" value="ASPARTYL AMINOPEPTIDASE"/>
    <property type="match status" value="1"/>
</dbReference>
<dbReference type="Pfam" id="PF02127">
    <property type="entry name" value="Peptidase_M18"/>
    <property type="match status" value="1"/>
</dbReference>
<organism evidence="5 6">
    <name type="scientific">Ancylostoma duodenale</name>
    <dbReference type="NCBI Taxonomy" id="51022"/>
    <lineage>
        <taxon>Eukaryota</taxon>
        <taxon>Metazoa</taxon>
        <taxon>Ecdysozoa</taxon>
        <taxon>Nematoda</taxon>
        <taxon>Chromadorea</taxon>
        <taxon>Rhabditida</taxon>
        <taxon>Rhabditina</taxon>
        <taxon>Rhabditomorpha</taxon>
        <taxon>Strongyloidea</taxon>
        <taxon>Ancylostomatidae</taxon>
        <taxon>Ancylostomatinae</taxon>
        <taxon>Ancylostoma</taxon>
    </lineage>
</organism>
<dbReference type="PANTHER" id="PTHR28570">
    <property type="entry name" value="ASPARTYL AMINOPEPTIDASE"/>
    <property type="match status" value="1"/>
</dbReference>
<dbReference type="EMBL" id="KN744305">
    <property type="protein sequence ID" value="KIH52193.1"/>
    <property type="molecule type" value="Genomic_DNA"/>
</dbReference>
<dbReference type="GO" id="GO:0006355">
    <property type="term" value="P:regulation of DNA-templated transcription"/>
    <property type="evidence" value="ECO:0007669"/>
    <property type="project" value="InterPro"/>
</dbReference>
<dbReference type="Proteomes" id="UP000054047">
    <property type="component" value="Unassembled WGS sequence"/>
</dbReference>
<dbReference type="AlphaFoldDB" id="A0A0C2C7C8"/>
<evidence type="ECO:0000313" key="6">
    <source>
        <dbReference type="Proteomes" id="UP000054047"/>
    </source>
</evidence>
<gene>
    <name evidence="5" type="ORF">ANCDUO_17707</name>
</gene>
<dbReference type="GO" id="GO:0008270">
    <property type="term" value="F:zinc ion binding"/>
    <property type="evidence" value="ECO:0007669"/>
    <property type="project" value="InterPro"/>
</dbReference>
<evidence type="ECO:0000259" key="4">
    <source>
        <dbReference type="PROSITE" id="PS51057"/>
    </source>
</evidence>
<keyword evidence="6" id="KW-1185">Reference proteome</keyword>
<accession>A0A0C2C7C8</accession>
<dbReference type="InterPro" id="IPR001523">
    <property type="entry name" value="Paired_dom"/>
</dbReference>
<dbReference type="GO" id="GO:0003677">
    <property type="term" value="F:DNA binding"/>
    <property type="evidence" value="ECO:0007669"/>
    <property type="project" value="InterPro"/>
</dbReference>
<dbReference type="MEROPS" id="M18.002"/>
<comment type="catalytic activity">
    <reaction evidence="1">
        <text>Release of an N-terminal aspartate or glutamate from a peptide, with a preference for aspartate.</text>
        <dbReference type="EC" id="3.4.11.21"/>
    </reaction>
</comment>
<keyword evidence="5" id="KW-0031">Aminopeptidase</keyword>
<name>A0A0C2C7C8_9BILA</name>
<comment type="subcellular location">
    <subcellularLocation>
        <location evidence="2">Nucleus</location>
    </subcellularLocation>
</comment>
<proteinExistence type="predicted"/>
<dbReference type="SUPFAM" id="SSF46689">
    <property type="entry name" value="Homeodomain-like"/>
    <property type="match status" value="1"/>
</dbReference>
<feature type="non-terminal residue" evidence="5">
    <location>
        <position position="152"/>
    </location>
</feature>